<keyword evidence="1" id="KW-1133">Transmembrane helix</keyword>
<name>A0A1F6N226_9BACT</name>
<accession>A0A1F6N226</accession>
<feature type="transmembrane region" description="Helical" evidence="1">
    <location>
        <begin position="61"/>
        <end position="79"/>
    </location>
</feature>
<feature type="transmembrane region" description="Helical" evidence="1">
    <location>
        <begin position="226"/>
        <end position="247"/>
    </location>
</feature>
<feature type="transmembrane region" description="Helical" evidence="1">
    <location>
        <begin position="300"/>
        <end position="322"/>
    </location>
</feature>
<feature type="transmembrane region" description="Helical" evidence="1">
    <location>
        <begin position="34"/>
        <end position="54"/>
    </location>
</feature>
<feature type="transmembrane region" description="Helical" evidence="1">
    <location>
        <begin position="267"/>
        <end position="288"/>
    </location>
</feature>
<gene>
    <name evidence="2" type="ORF">A2983_01205</name>
</gene>
<keyword evidence="1" id="KW-0472">Membrane</keyword>
<evidence type="ECO:0000313" key="2">
    <source>
        <dbReference type="EMBL" id="OGH77944.1"/>
    </source>
</evidence>
<dbReference type="InterPro" id="IPR025291">
    <property type="entry name" value="DUF4153"/>
</dbReference>
<dbReference type="Proteomes" id="UP000177040">
    <property type="component" value="Unassembled WGS sequence"/>
</dbReference>
<dbReference type="Pfam" id="PF13687">
    <property type="entry name" value="DUF4153"/>
    <property type="match status" value="1"/>
</dbReference>
<protein>
    <submittedName>
        <fullName evidence="2">Uncharacterized protein</fullName>
    </submittedName>
</protein>
<reference evidence="2 3" key="1">
    <citation type="journal article" date="2016" name="Nat. Commun.">
        <title>Thousands of microbial genomes shed light on interconnected biogeochemical processes in an aquifer system.</title>
        <authorList>
            <person name="Anantharaman K."/>
            <person name="Brown C.T."/>
            <person name="Hug L.A."/>
            <person name="Sharon I."/>
            <person name="Castelle C.J."/>
            <person name="Probst A.J."/>
            <person name="Thomas B.C."/>
            <person name="Singh A."/>
            <person name="Wilkins M.J."/>
            <person name="Karaoz U."/>
            <person name="Brodie E.L."/>
            <person name="Williams K.H."/>
            <person name="Hubbard S.S."/>
            <person name="Banfield J.F."/>
        </authorList>
    </citation>
    <scope>NUCLEOTIDE SEQUENCE [LARGE SCALE GENOMIC DNA]</scope>
</reference>
<feature type="transmembrane region" description="Helical" evidence="1">
    <location>
        <begin position="342"/>
        <end position="360"/>
    </location>
</feature>
<comment type="caution">
    <text evidence="2">The sequence shown here is derived from an EMBL/GenBank/DDBJ whole genome shotgun (WGS) entry which is preliminary data.</text>
</comment>
<feature type="transmembrane region" description="Helical" evidence="1">
    <location>
        <begin position="85"/>
        <end position="105"/>
    </location>
</feature>
<feature type="transmembrane region" description="Helical" evidence="1">
    <location>
        <begin position="148"/>
        <end position="166"/>
    </location>
</feature>
<feature type="transmembrane region" description="Helical" evidence="1">
    <location>
        <begin position="186"/>
        <end position="206"/>
    </location>
</feature>
<evidence type="ECO:0000313" key="3">
    <source>
        <dbReference type="Proteomes" id="UP000177040"/>
    </source>
</evidence>
<dbReference type="AlphaFoldDB" id="A0A1F6N226"/>
<organism evidence="2 3">
    <name type="scientific">Candidatus Magasanikbacteria bacterium RIFCSPLOWO2_01_FULL_40_15</name>
    <dbReference type="NCBI Taxonomy" id="1798686"/>
    <lineage>
        <taxon>Bacteria</taxon>
        <taxon>Candidatus Magasanikiibacteriota</taxon>
    </lineage>
</organism>
<feature type="transmembrane region" description="Helical" evidence="1">
    <location>
        <begin position="9"/>
        <end position="28"/>
    </location>
</feature>
<feature type="transmembrane region" description="Helical" evidence="1">
    <location>
        <begin position="372"/>
        <end position="392"/>
    </location>
</feature>
<evidence type="ECO:0000256" key="1">
    <source>
        <dbReference type="SAM" id="Phobius"/>
    </source>
</evidence>
<keyword evidence="1" id="KW-0812">Transmembrane</keyword>
<dbReference type="EMBL" id="MFQH01000020">
    <property type="protein sequence ID" value="OGH77944.1"/>
    <property type="molecule type" value="Genomic_DNA"/>
</dbReference>
<sequence length="653" mass="74297">MNITPRNAGILRASVAFLLAVLYDVLFYKNGLGINFPIFTTIALATFAGISLATKEFRNRSALLLALPTLAFAFSSFFYTNEFSVYASPVLGILGLLLVSMMLTIQVNGLPFYLTQLALPRHFDGLVSNWKNVYQDLFTWRDGQAKRVVWGIVIAFPLLIVFATLLADADPIFAEWLNDLNIWEGIWRVFRTVVLTLIVAGFFYLLASDKNTLTEKINKVFKMNAVTVGVVLALLNALFVLFVYIQIKYLFGGATYVLTNDITLAEYARNGFFELARVVGIAAVLVIVVQRSFSYHGSHWSVNALQVLFIGQVGVVAASALRRMALYQNNYGFTALRLYVEWFIYALIFALIFSGLALLLKMTFRRFFQTILAAAFLTAALVSLVNVDFIIAHENVGRYLQDKKSLDMNYLSTLSRDAAPAYVDLVQSVNFESLNITQKLTFNDLLERYKHENASSTLFAYTWSQQKSQKFINLLPENVKISIGLAREKDKKYEEQNREINNVAVYNQKPCIMNVINDESLVVREGTKPRPAEPYNNVNCFDLLDNDKENIQAQIITRYKESKNDLYNEMKTGDQENVYSIIRLDRLTKQTNVLYTKDLEVAPKENMFNSFGPSNYIIQKTGNLIESDYDNRDWYVYPLILDGGYHLADKKLY</sequence>
<proteinExistence type="predicted"/>